<feature type="signal peptide" evidence="1">
    <location>
        <begin position="1"/>
        <end position="21"/>
    </location>
</feature>
<dbReference type="InterPro" id="IPR013320">
    <property type="entry name" value="ConA-like_dom_sf"/>
</dbReference>
<feature type="chain" id="PRO_5032916247" description="PEP-CTERM protein-sorting domain-containing protein" evidence="1">
    <location>
        <begin position="22"/>
        <end position="318"/>
    </location>
</feature>
<keyword evidence="3" id="KW-1185">Reference proteome</keyword>
<keyword evidence="1" id="KW-0732">Signal</keyword>
<dbReference type="EMBL" id="JACHFD010000015">
    <property type="protein sequence ID" value="MBB5352693.1"/>
    <property type="molecule type" value="Genomic_DNA"/>
</dbReference>
<sequence length="318" mass="33080">MKTHPWMWSLACGCIAGSLQASTVAYWRFEEGSAGSNVDRNGQADGTYYGAITDVSGNGYNLSTWSDGGNAGYAYNSNVGGAYVNGVANNLSVRNTGGGPAMWTETGSALQTMTFATFTIEVSFKLENGGWRTIIGRDSQGAATINGDLAALYLQATPDNALAIKFADVTGVWHDATSATNIFTSFDFASDNAGDTAPWYSASAVSDGSTLSLYLRDVDAGGGWSLIASTDMTLSGSTDTTMTAGTGDGGDWDAGNFSIGRGLYGGGHGDRAYGFIDEVRISDEALTPSGFLTLSSVPEPSLTLLSALGGLALLRRRR</sequence>
<organism evidence="2 3">
    <name type="scientific">Haloferula luteola</name>
    <dbReference type="NCBI Taxonomy" id="595692"/>
    <lineage>
        <taxon>Bacteria</taxon>
        <taxon>Pseudomonadati</taxon>
        <taxon>Verrucomicrobiota</taxon>
        <taxon>Verrucomicrobiia</taxon>
        <taxon>Verrucomicrobiales</taxon>
        <taxon>Verrucomicrobiaceae</taxon>
        <taxon>Haloferula</taxon>
    </lineage>
</organism>
<evidence type="ECO:0000313" key="2">
    <source>
        <dbReference type="EMBL" id="MBB5352693.1"/>
    </source>
</evidence>
<evidence type="ECO:0008006" key="4">
    <source>
        <dbReference type="Google" id="ProtNLM"/>
    </source>
</evidence>
<gene>
    <name evidence="2" type="ORF">HNR46_002941</name>
</gene>
<reference evidence="2 3" key="1">
    <citation type="submission" date="2020-08" db="EMBL/GenBank/DDBJ databases">
        <title>Genomic Encyclopedia of Type Strains, Phase IV (KMG-IV): sequencing the most valuable type-strain genomes for metagenomic binning, comparative biology and taxonomic classification.</title>
        <authorList>
            <person name="Goeker M."/>
        </authorList>
    </citation>
    <scope>NUCLEOTIDE SEQUENCE [LARGE SCALE GENOMIC DNA]</scope>
    <source>
        <strain evidence="2 3">YC6886</strain>
    </source>
</reference>
<dbReference type="AlphaFoldDB" id="A0A840V521"/>
<dbReference type="Proteomes" id="UP000557717">
    <property type="component" value="Unassembled WGS sequence"/>
</dbReference>
<evidence type="ECO:0000313" key="3">
    <source>
        <dbReference type="Proteomes" id="UP000557717"/>
    </source>
</evidence>
<evidence type="ECO:0000256" key="1">
    <source>
        <dbReference type="SAM" id="SignalP"/>
    </source>
</evidence>
<dbReference type="Gene3D" id="2.60.120.200">
    <property type="match status" value="1"/>
</dbReference>
<dbReference type="SUPFAM" id="SSF49899">
    <property type="entry name" value="Concanavalin A-like lectins/glucanases"/>
    <property type="match status" value="1"/>
</dbReference>
<proteinExistence type="predicted"/>
<dbReference type="RefSeq" id="WP_184019942.1">
    <property type="nucleotide sequence ID" value="NZ_JACHFD010000015.1"/>
</dbReference>
<accession>A0A840V521</accession>
<name>A0A840V521_9BACT</name>
<comment type="caution">
    <text evidence="2">The sequence shown here is derived from an EMBL/GenBank/DDBJ whole genome shotgun (WGS) entry which is preliminary data.</text>
</comment>
<protein>
    <recommendedName>
        <fullName evidence="4">PEP-CTERM protein-sorting domain-containing protein</fullName>
    </recommendedName>
</protein>